<feature type="transmembrane region" description="Helical" evidence="8">
    <location>
        <begin position="154"/>
        <end position="187"/>
    </location>
</feature>
<name>E4WV96_OIKDI</name>
<proteinExistence type="inferred from homology"/>
<evidence type="ECO:0000256" key="1">
    <source>
        <dbReference type="ARBA" id="ARBA00004141"/>
    </source>
</evidence>
<dbReference type="PANTHER" id="PTHR11101">
    <property type="entry name" value="PHOSPHATE TRANSPORTER"/>
    <property type="match status" value="1"/>
</dbReference>
<feature type="transmembrane region" description="Helical" evidence="8">
    <location>
        <begin position="199"/>
        <end position="221"/>
    </location>
</feature>
<dbReference type="GO" id="GO:0005315">
    <property type="term" value="F:phosphate transmembrane transporter activity"/>
    <property type="evidence" value="ECO:0007669"/>
    <property type="project" value="InterPro"/>
</dbReference>
<accession>E4WV96</accession>
<evidence type="ECO:0000256" key="4">
    <source>
        <dbReference type="ARBA" id="ARBA00022592"/>
    </source>
</evidence>
<dbReference type="PANTHER" id="PTHR11101:SF80">
    <property type="entry name" value="PHOSPHATE TRANSPORTER"/>
    <property type="match status" value="1"/>
</dbReference>
<dbReference type="GO" id="GO:0035435">
    <property type="term" value="P:phosphate ion transmembrane transport"/>
    <property type="evidence" value="ECO:0007669"/>
    <property type="project" value="TreeGrafter"/>
</dbReference>
<feature type="transmembrane region" description="Helical" evidence="8">
    <location>
        <begin position="534"/>
        <end position="555"/>
    </location>
</feature>
<dbReference type="EMBL" id="FN653017">
    <property type="protein sequence ID" value="CBY21049.1"/>
    <property type="molecule type" value="Genomic_DNA"/>
</dbReference>
<evidence type="ECO:0000313" key="9">
    <source>
        <dbReference type="EMBL" id="CBY21049.1"/>
    </source>
</evidence>
<feature type="transmembrane region" description="Helical" evidence="8">
    <location>
        <begin position="446"/>
        <end position="463"/>
    </location>
</feature>
<evidence type="ECO:0000256" key="3">
    <source>
        <dbReference type="ARBA" id="ARBA00022448"/>
    </source>
</evidence>
<comment type="similarity">
    <text evidence="2 8">Belongs to the inorganic phosphate transporter (PiT) (TC 2.A.20) family.</text>
</comment>
<dbReference type="FunCoup" id="E4WV96">
    <property type="interactions" value="3"/>
</dbReference>
<keyword evidence="4 8" id="KW-0592">Phosphate transport</keyword>
<dbReference type="Proteomes" id="UP000001307">
    <property type="component" value="Unassembled WGS sequence"/>
</dbReference>
<dbReference type="InParanoid" id="E4WV96"/>
<comment type="function">
    <text evidence="8">Sodium-phosphate symporter.</text>
</comment>
<comment type="subcellular location">
    <subcellularLocation>
        <location evidence="1 8">Membrane</location>
        <topology evidence="1 8">Multi-pass membrane protein</topology>
    </subcellularLocation>
</comment>
<dbReference type="GO" id="GO:0016020">
    <property type="term" value="C:membrane"/>
    <property type="evidence" value="ECO:0007669"/>
    <property type="project" value="UniProtKB-SubCell"/>
</dbReference>
<protein>
    <recommendedName>
        <fullName evidence="8">Phosphate transporter</fullName>
    </recommendedName>
</protein>
<feature type="transmembrane region" description="Helical" evidence="8">
    <location>
        <begin position="63"/>
        <end position="85"/>
    </location>
</feature>
<feature type="transmembrane region" description="Helical" evidence="8">
    <location>
        <begin position="233"/>
        <end position="254"/>
    </location>
</feature>
<keyword evidence="3 8" id="KW-0813">Transport</keyword>
<keyword evidence="7 8" id="KW-0472">Membrane</keyword>
<dbReference type="OrthoDB" id="260807at2759"/>
<gene>
    <name evidence="9" type="ORF">GSOID_T00008802001</name>
</gene>
<keyword evidence="6 8" id="KW-1133">Transmembrane helix</keyword>
<dbReference type="InterPro" id="IPR001204">
    <property type="entry name" value="Phos_transporter"/>
</dbReference>
<keyword evidence="10" id="KW-1185">Reference proteome</keyword>
<keyword evidence="5 8" id="KW-0812">Transmembrane</keyword>
<evidence type="ECO:0000313" key="10">
    <source>
        <dbReference type="Proteomes" id="UP000001307"/>
    </source>
</evidence>
<evidence type="ECO:0000256" key="8">
    <source>
        <dbReference type="RuleBase" id="RU363058"/>
    </source>
</evidence>
<feature type="transmembrane region" description="Helical" evidence="8">
    <location>
        <begin position="21"/>
        <end position="43"/>
    </location>
</feature>
<reference evidence="9" key="1">
    <citation type="journal article" date="2010" name="Science">
        <title>Plasticity of animal genome architecture unmasked by rapid evolution of a pelagic tunicate.</title>
        <authorList>
            <person name="Denoeud F."/>
            <person name="Henriet S."/>
            <person name="Mungpakdee S."/>
            <person name="Aury J.M."/>
            <person name="Da Silva C."/>
            <person name="Brinkmann H."/>
            <person name="Mikhaleva J."/>
            <person name="Olsen L.C."/>
            <person name="Jubin C."/>
            <person name="Canestro C."/>
            <person name="Bouquet J.M."/>
            <person name="Danks G."/>
            <person name="Poulain J."/>
            <person name="Campsteijn C."/>
            <person name="Adamski M."/>
            <person name="Cross I."/>
            <person name="Yadetie F."/>
            <person name="Muffato M."/>
            <person name="Louis A."/>
            <person name="Butcher S."/>
            <person name="Tsagkogeorga G."/>
            <person name="Konrad A."/>
            <person name="Singh S."/>
            <person name="Jensen M.F."/>
            <person name="Cong E.H."/>
            <person name="Eikeseth-Otteraa H."/>
            <person name="Noel B."/>
            <person name="Anthouard V."/>
            <person name="Porcel B.M."/>
            <person name="Kachouri-Lafond R."/>
            <person name="Nishino A."/>
            <person name="Ugolini M."/>
            <person name="Chourrout P."/>
            <person name="Nishida H."/>
            <person name="Aasland R."/>
            <person name="Huzurbazar S."/>
            <person name="Westhof E."/>
            <person name="Delsuc F."/>
            <person name="Lehrach H."/>
            <person name="Reinhardt R."/>
            <person name="Weissenbach J."/>
            <person name="Roy S.W."/>
            <person name="Artiguenave F."/>
            <person name="Postlethwait J.H."/>
            <person name="Manak J.R."/>
            <person name="Thompson E.M."/>
            <person name="Jaillon O."/>
            <person name="Du Pasquier L."/>
            <person name="Boudinot P."/>
            <person name="Liberles D.A."/>
            <person name="Volff J.N."/>
            <person name="Philippe H."/>
            <person name="Lenhard B."/>
            <person name="Roest Crollius H."/>
            <person name="Wincker P."/>
            <person name="Chourrout D."/>
        </authorList>
    </citation>
    <scope>NUCLEOTIDE SEQUENCE [LARGE SCALE GENOMIC DNA]</scope>
</reference>
<evidence type="ECO:0000256" key="5">
    <source>
        <dbReference type="ARBA" id="ARBA00022692"/>
    </source>
</evidence>
<dbReference type="AlphaFoldDB" id="E4WV96"/>
<evidence type="ECO:0000256" key="2">
    <source>
        <dbReference type="ARBA" id="ARBA00009916"/>
    </source>
</evidence>
<dbReference type="Pfam" id="PF01384">
    <property type="entry name" value="PHO4"/>
    <property type="match status" value="1"/>
</dbReference>
<evidence type="ECO:0000256" key="6">
    <source>
        <dbReference type="ARBA" id="ARBA00022989"/>
    </source>
</evidence>
<sequence length="559" mass="61023">MEASSAAMGFFEKLGGLQDSVFAPYMWVLILGFIIAFFLAFSVGANDVANPFGTSVGSGALTLLQVCIAATFMETLGALTLGGAVSDTIRKKIVNPDLYNETIPQFMVGQACAMLGAASWQILASVLKMPVSGTHSIVGAVLGFALVSRKGQGIFWWTIFKIVLSWFISPILAGITAVVLYVGLKFLILSRENKTERALVLLPFFYALVIFLNVFSVLFTGSKIYQLEVLKTWHMLLISLGAATVVLIAFWIFITPKQREHIKKMREGTVNKKEGCLERIEKKIGWDAETRRRKRQEKVLKQAILNGLSRGWEINRGRPSEKEEKEGLEYSAGIPMTADKRNESSGSLSSLVSKISNISTGSKTSIYGVVRKTDDKLCGTEEEDDSLNDGSEGEEMRYMFSHLQAFSACLDAFAHGGNDVGNSIGPVLALWSAFSAGNLLFGKDPFIIAYGCFGIIIGLWVLGRRVIETVGEDIAEITPARGFSIDIMAGLTVLLGSNFGIPLSTTHCKVGAVVAVSLIHNRNAVSWRTFGNIAWAWIVTLPVSGAISAFFYWLIIKFL</sequence>
<evidence type="ECO:0000256" key="7">
    <source>
        <dbReference type="ARBA" id="ARBA00023136"/>
    </source>
</evidence>
<organism evidence="9">
    <name type="scientific">Oikopleura dioica</name>
    <name type="common">Tunicate</name>
    <dbReference type="NCBI Taxonomy" id="34765"/>
    <lineage>
        <taxon>Eukaryota</taxon>
        <taxon>Metazoa</taxon>
        <taxon>Chordata</taxon>
        <taxon>Tunicata</taxon>
        <taxon>Appendicularia</taxon>
        <taxon>Copelata</taxon>
        <taxon>Oikopleuridae</taxon>
        <taxon>Oikopleura</taxon>
    </lineage>
</organism>